<dbReference type="InterPro" id="IPR017900">
    <property type="entry name" value="4Fe4S_Fe_S_CS"/>
</dbReference>
<evidence type="ECO:0000256" key="1">
    <source>
        <dbReference type="ARBA" id="ARBA00022448"/>
    </source>
</evidence>
<evidence type="ECO:0000256" key="2">
    <source>
        <dbReference type="ARBA" id="ARBA00022485"/>
    </source>
</evidence>
<evidence type="ECO:0000259" key="7">
    <source>
        <dbReference type="PROSITE" id="PS51379"/>
    </source>
</evidence>
<dbReference type="InterPro" id="IPR012349">
    <property type="entry name" value="Split_barrel_FMN-bd"/>
</dbReference>
<keyword evidence="6" id="KW-0411">Iron-sulfur</keyword>
<dbReference type="PROSITE" id="PS51379">
    <property type="entry name" value="4FE4S_FER_2"/>
    <property type="match status" value="2"/>
</dbReference>
<sequence length="209" mass="23061">MTAAEVLHYLQREIHTTVAATTDKDGLPVTCAIDMMDADENGLYFLTARGKGFYNRLKKDGYMALTGMKGEDTMSSVAVSVRGRVKELGSGPLPRLLEKNPYMQEIYPTPESQKALTVFQLYAGSGDWFDLSQKPIERFSFSFGEAQAESEGYFITDACAVCRACEAVCPQGCIDFTSVPPAIRQEHCLRCGNCMEACPQNAILRKKAK</sequence>
<dbReference type="PROSITE" id="PS00198">
    <property type="entry name" value="4FE4S_FER_1"/>
    <property type="match status" value="1"/>
</dbReference>
<dbReference type="InterPro" id="IPR050294">
    <property type="entry name" value="RnfB_subfamily"/>
</dbReference>
<keyword evidence="1" id="KW-0813">Transport</keyword>
<dbReference type="Pfam" id="PF01243">
    <property type="entry name" value="PNPOx_N"/>
    <property type="match status" value="1"/>
</dbReference>
<reference evidence="8" key="2">
    <citation type="journal article" date="2021" name="PeerJ">
        <title>Extensive microbial diversity within the chicken gut microbiome revealed by metagenomics and culture.</title>
        <authorList>
            <person name="Gilroy R."/>
            <person name="Ravi A."/>
            <person name="Getino M."/>
            <person name="Pursley I."/>
            <person name="Horton D.L."/>
            <person name="Alikhan N.F."/>
            <person name="Baker D."/>
            <person name="Gharbi K."/>
            <person name="Hall N."/>
            <person name="Watson M."/>
            <person name="Adriaenssens E.M."/>
            <person name="Foster-Nyarko E."/>
            <person name="Jarju S."/>
            <person name="Secka A."/>
            <person name="Antonio M."/>
            <person name="Oren A."/>
            <person name="Chaudhuri R.R."/>
            <person name="La Ragione R."/>
            <person name="Hildebrand F."/>
            <person name="Pallen M.J."/>
        </authorList>
    </citation>
    <scope>NUCLEOTIDE SEQUENCE</scope>
    <source>
        <strain evidence="8">CHK195-4489</strain>
    </source>
</reference>
<dbReference type="SUPFAM" id="SSF54862">
    <property type="entry name" value="4Fe-4S ferredoxins"/>
    <property type="match status" value="1"/>
</dbReference>
<keyword evidence="3" id="KW-0479">Metal-binding</keyword>
<name>A0A9D1I6E3_9CLOT</name>
<dbReference type="Proteomes" id="UP000824089">
    <property type="component" value="Unassembled WGS sequence"/>
</dbReference>
<dbReference type="AlphaFoldDB" id="A0A9D1I6E3"/>
<dbReference type="EMBL" id="DVMM01000021">
    <property type="protein sequence ID" value="HIU28874.1"/>
    <property type="molecule type" value="Genomic_DNA"/>
</dbReference>
<dbReference type="InterPro" id="IPR011576">
    <property type="entry name" value="Pyridox_Oxase_N"/>
</dbReference>
<dbReference type="Pfam" id="PF13187">
    <property type="entry name" value="Fer4_9"/>
    <property type="match status" value="1"/>
</dbReference>
<protein>
    <submittedName>
        <fullName evidence="8">4Fe-4S binding protein</fullName>
    </submittedName>
</protein>
<keyword evidence="2" id="KW-0004">4Fe-4S</keyword>
<dbReference type="GO" id="GO:0046872">
    <property type="term" value="F:metal ion binding"/>
    <property type="evidence" value="ECO:0007669"/>
    <property type="project" value="UniProtKB-KW"/>
</dbReference>
<keyword evidence="5" id="KW-0408">Iron</keyword>
<accession>A0A9D1I6E3</accession>
<feature type="domain" description="4Fe-4S ferredoxin-type" evidence="7">
    <location>
        <begin position="179"/>
        <end position="208"/>
    </location>
</feature>
<dbReference type="SUPFAM" id="SSF50475">
    <property type="entry name" value="FMN-binding split barrel"/>
    <property type="match status" value="1"/>
</dbReference>
<dbReference type="PANTHER" id="PTHR42859:SF10">
    <property type="entry name" value="DIMETHYLSULFOXIDE REDUCTASE CHAIN B"/>
    <property type="match status" value="1"/>
</dbReference>
<dbReference type="Gene3D" id="3.30.70.20">
    <property type="match status" value="1"/>
</dbReference>
<dbReference type="GO" id="GO:0051539">
    <property type="term" value="F:4 iron, 4 sulfur cluster binding"/>
    <property type="evidence" value="ECO:0007669"/>
    <property type="project" value="UniProtKB-KW"/>
</dbReference>
<evidence type="ECO:0000256" key="5">
    <source>
        <dbReference type="ARBA" id="ARBA00023004"/>
    </source>
</evidence>
<evidence type="ECO:0000256" key="3">
    <source>
        <dbReference type="ARBA" id="ARBA00022723"/>
    </source>
</evidence>
<comment type="caution">
    <text evidence="8">The sequence shown here is derived from an EMBL/GenBank/DDBJ whole genome shotgun (WGS) entry which is preliminary data.</text>
</comment>
<dbReference type="InterPro" id="IPR017896">
    <property type="entry name" value="4Fe4S_Fe-S-bd"/>
</dbReference>
<feature type="domain" description="4Fe-4S ferredoxin-type" evidence="7">
    <location>
        <begin position="150"/>
        <end position="178"/>
    </location>
</feature>
<proteinExistence type="predicted"/>
<reference evidence="8" key="1">
    <citation type="submission" date="2020-10" db="EMBL/GenBank/DDBJ databases">
        <authorList>
            <person name="Gilroy R."/>
        </authorList>
    </citation>
    <scope>NUCLEOTIDE SEQUENCE</scope>
    <source>
        <strain evidence="8">CHK195-4489</strain>
    </source>
</reference>
<dbReference type="PANTHER" id="PTHR42859">
    <property type="entry name" value="OXIDOREDUCTASE"/>
    <property type="match status" value="1"/>
</dbReference>
<keyword evidence="4" id="KW-0249">Electron transport</keyword>
<evidence type="ECO:0000313" key="9">
    <source>
        <dbReference type="Proteomes" id="UP000824089"/>
    </source>
</evidence>
<evidence type="ECO:0000256" key="4">
    <source>
        <dbReference type="ARBA" id="ARBA00022982"/>
    </source>
</evidence>
<gene>
    <name evidence="8" type="ORF">IAD50_01105</name>
</gene>
<organism evidence="8 9">
    <name type="scientific">Candidatus Egerieisoma faecipullorum</name>
    <dbReference type="NCBI Taxonomy" id="2840963"/>
    <lineage>
        <taxon>Bacteria</taxon>
        <taxon>Bacillati</taxon>
        <taxon>Bacillota</taxon>
        <taxon>Clostridia</taxon>
        <taxon>Eubacteriales</taxon>
        <taxon>Clostridiaceae</taxon>
        <taxon>Clostridiaceae incertae sedis</taxon>
        <taxon>Candidatus Egerieisoma</taxon>
    </lineage>
</organism>
<evidence type="ECO:0000256" key="6">
    <source>
        <dbReference type="ARBA" id="ARBA00023014"/>
    </source>
</evidence>
<evidence type="ECO:0000313" key="8">
    <source>
        <dbReference type="EMBL" id="HIU28874.1"/>
    </source>
</evidence>
<dbReference type="Gene3D" id="2.30.110.10">
    <property type="entry name" value="Electron Transport, Fmn-binding Protein, Chain A"/>
    <property type="match status" value="1"/>
</dbReference>